<reference evidence="1 2" key="1">
    <citation type="journal article" date="2013" name="ISME J.">
        <title>A metabolic model for members of the genus Tetrasphaera involved in enhanced biological phosphorus removal.</title>
        <authorList>
            <person name="Kristiansen R."/>
            <person name="Nguyen H.T.T."/>
            <person name="Saunders A.M."/>
            <person name="Nielsen J.L."/>
            <person name="Wimmer R."/>
            <person name="Le V.Q."/>
            <person name="McIlroy S.J."/>
            <person name="Petrovski S."/>
            <person name="Seviour R.J."/>
            <person name="Calteau A."/>
            <person name="Nielsen K.L."/>
            <person name="Nielsen P.H."/>
        </authorList>
    </citation>
    <scope>NUCLEOTIDE SEQUENCE [LARGE SCALE GENOMIC DNA]</scope>
    <source>
        <strain evidence="1 2">Ben110</strain>
    </source>
</reference>
<dbReference type="Proteomes" id="UP000035763">
    <property type="component" value="Unassembled WGS sequence"/>
</dbReference>
<dbReference type="EMBL" id="CAJA01000402">
    <property type="protein sequence ID" value="CCH74605.1"/>
    <property type="molecule type" value="Genomic_DNA"/>
</dbReference>
<dbReference type="AlphaFoldDB" id="W6K0R0"/>
<proteinExistence type="predicted"/>
<organism evidence="1 2">
    <name type="scientific">Nostocoides australiense Ben110</name>
    <dbReference type="NCBI Taxonomy" id="1193182"/>
    <lineage>
        <taxon>Bacteria</taxon>
        <taxon>Bacillati</taxon>
        <taxon>Actinomycetota</taxon>
        <taxon>Actinomycetes</taxon>
        <taxon>Micrococcales</taxon>
        <taxon>Intrasporangiaceae</taxon>
        <taxon>Nostocoides</taxon>
    </lineage>
</organism>
<gene>
    <name evidence="1" type="ORF">BN11_4600003</name>
</gene>
<evidence type="ECO:0000313" key="1">
    <source>
        <dbReference type="EMBL" id="CCH74605.1"/>
    </source>
</evidence>
<keyword evidence="2" id="KW-1185">Reference proteome</keyword>
<sequence>MQMRDRNIAPICLPLDPAEGSLGLLFRNCVRRTQEALTRLAGPDVARLREQLPWHLQEEDLAEAVIEAAVTARYSTPGDRELVHPSANDRVLVAHRDLLARMDDDGLLDVGGLDARPSTIIHAGSALHYHPLLRRYFTSGINQDLIGTLIRAGGQPDSTVRIAIDTEHFTRAEDFRDSMEKDYWWGPALSSEALDDPLQTGVTVHADPDSGLTHEYPRFFVDWRRDKEGRKVVQMEELSDEPSSTRSGLRLLRYLHAIRDTDNAVFVHCDGAVRAYDPDSYTARCEKQYVTGRESATHYRKLFRVDGAISTQDWSDIVARWFRHNRLASEYLKSGGVQIPV</sequence>
<accession>W6K0R0</accession>
<protein>
    <submittedName>
        <fullName evidence="1">Uncharacterized protein</fullName>
    </submittedName>
</protein>
<evidence type="ECO:0000313" key="2">
    <source>
        <dbReference type="Proteomes" id="UP000035763"/>
    </source>
</evidence>
<comment type="caution">
    <text evidence="1">The sequence shown here is derived from an EMBL/GenBank/DDBJ whole genome shotgun (WGS) entry which is preliminary data.</text>
</comment>
<name>W6K0R0_9MICO</name>